<accession>A0A233RRV2</accession>
<proteinExistence type="predicted"/>
<gene>
    <name evidence="1" type="ORF">BEK98_44920</name>
</gene>
<dbReference type="EMBL" id="MCGQ01000102">
    <property type="protein sequence ID" value="OXY86116.1"/>
    <property type="molecule type" value="Genomic_DNA"/>
</dbReference>
<evidence type="ECO:0000313" key="2">
    <source>
        <dbReference type="Proteomes" id="UP000215483"/>
    </source>
</evidence>
<evidence type="ECO:0008006" key="3">
    <source>
        <dbReference type="Google" id="ProtNLM"/>
    </source>
</evidence>
<keyword evidence="2" id="KW-1185">Reference proteome</keyword>
<name>A0A233RRV2_STRDA</name>
<sequence>MNRLWREHEERFPDNMGDLGGTAVIDGAAPPAHTVAETVRELLSRARKWEAAIGVEPTEPGCVLDFDPALQMHVHMAQPGEERDTVIQRLTELPLRQDASWGIWIAHGYAPDEHLLHVRARHSFLDGTGLLGLLEMLGSAGVPRMSFTMSGLSEATSWSSAVRTLFGNLRHHVLPDYLSTSHPSPLPKGDSGPRRAYSAAVPARLLDEIGWARDGTGHDAFLAATAGALRTWCEKEQRLPSQPAPRRPASMHALVPVSLRRRGDHPWLGCYLTSTRVPLPYGDEDSARRLDTIVAANRRLSSPAYRKLIRRGVELSPHLLMRPLFRRWVNDHRALQTQYLVRRNGPLRLAWGNAHVLIPFVRFLRGDPLGVICLRDDDTACVTFYATGNVPHAPQFPKWWADEVHSLHRLLAAPAGPRGCSAIHADAR</sequence>
<protein>
    <recommendedName>
        <fullName evidence="3">Diacylglycerol O-acyltransferase</fullName>
    </recommendedName>
</protein>
<dbReference type="AlphaFoldDB" id="A0A233RRV2"/>
<dbReference type="Proteomes" id="UP000215483">
    <property type="component" value="Unassembled WGS sequence"/>
</dbReference>
<reference evidence="1 2" key="1">
    <citation type="submission" date="2016-07" db="EMBL/GenBank/DDBJ databases">
        <title>Draft genome of Streptomyces diastatochromogenes.</title>
        <authorList>
            <person name="Podduturi R."/>
            <person name="Lukassen M.B."/>
            <person name="Clausen N."/>
            <person name="Nielsen J.L."/>
            <person name="Jorgensen N.O."/>
        </authorList>
    </citation>
    <scope>NUCLEOTIDE SEQUENCE [LARGE SCALE GENOMIC DNA]</scope>
    <source>
        <strain evidence="1 2">DSM 40608</strain>
    </source>
</reference>
<comment type="caution">
    <text evidence="1">The sequence shown here is derived from an EMBL/GenBank/DDBJ whole genome shotgun (WGS) entry which is preliminary data.</text>
</comment>
<evidence type="ECO:0000313" key="1">
    <source>
        <dbReference type="EMBL" id="OXY86116.1"/>
    </source>
</evidence>
<organism evidence="1 2">
    <name type="scientific">Streptomyces diastatochromogenes</name>
    <dbReference type="NCBI Taxonomy" id="42236"/>
    <lineage>
        <taxon>Bacteria</taxon>
        <taxon>Bacillati</taxon>
        <taxon>Actinomycetota</taxon>
        <taxon>Actinomycetes</taxon>
        <taxon>Kitasatosporales</taxon>
        <taxon>Streptomycetaceae</taxon>
        <taxon>Streptomyces</taxon>
    </lineage>
</organism>